<dbReference type="InterPro" id="IPR016163">
    <property type="entry name" value="Ald_DH_C"/>
</dbReference>
<dbReference type="InterPro" id="IPR050740">
    <property type="entry name" value="Aldehyde_DH_Superfamily"/>
</dbReference>
<proteinExistence type="inferred from homology"/>
<dbReference type="Pfam" id="PF00171">
    <property type="entry name" value="Aldedh"/>
    <property type="match status" value="1"/>
</dbReference>
<dbReference type="InterPro" id="IPR016161">
    <property type="entry name" value="Ald_DH/histidinol_DH"/>
</dbReference>
<comment type="similarity">
    <text evidence="1">Belongs to the aldehyde dehydrogenase family.</text>
</comment>
<dbReference type="RefSeq" id="WP_340346191.1">
    <property type="nucleotide sequence ID" value="NZ_JBBKZT010000017.1"/>
</dbReference>
<gene>
    <name evidence="4" type="ORF">WKW82_29205</name>
</gene>
<sequence>MRDNHIYQVPLLINGQDVTGEGRERRPIVNPATGETIGELTLASVADIDLAAETAQAGFEEWRRRTPLERANILSVVALAMRSDVERLASLLTSEQGKTLKEARGEVLGSADLVQWLGEEGKRVYGRVVPSRFSNMEQLVLLDPVGPVAAFSAWNYPISLAARKIGHALAAGCSVVIKPAEECPSAVLALARMFHAAGVPPAALQVLFGHPAQVSERLIASPHIRKITFTGSTSVGRHLATLAGAALKKVTFELGGHAPVIVMDDADIDAFVEAAVASKYRNAGQICTSPSRFFVHERVYQRTVDAFVQRAKALTVGNGADSATDMGPLAQGRRVSAMEELTHDALTHGGRILTGGAGRSGAGYFWQPTVLADVSAEARLMREEPFGPVAAFQPVASLDDALRAANSTEYGLAGYAFTSTIEGARRIQEGLRVGILGLNTFTPSVPEMPFAGVRDSGIGAAMGYEGLMEHMNVKAVFRAG</sequence>
<dbReference type="Gene3D" id="3.40.605.10">
    <property type="entry name" value="Aldehyde Dehydrogenase, Chain A, domain 1"/>
    <property type="match status" value="1"/>
</dbReference>
<evidence type="ECO:0000313" key="5">
    <source>
        <dbReference type="Proteomes" id="UP001385892"/>
    </source>
</evidence>
<name>A0ABU8WT70_9BURK</name>
<dbReference type="GO" id="GO:0016491">
    <property type="term" value="F:oxidoreductase activity"/>
    <property type="evidence" value="ECO:0007669"/>
    <property type="project" value="UniProtKB-KW"/>
</dbReference>
<dbReference type="PANTHER" id="PTHR43353:SF5">
    <property type="entry name" value="SUCCINATE-SEMIALDEHYDE DEHYDROGENASE, MITOCHONDRIAL"/>
    <property type="match status" value="1"/>
</dbReference>
<evidence type="ECO:0000256" key="1">
    <source>
        <dbReference type="ARBA" id="ARBA00009986"/>
    </source>
</evidence>
<evidence type="ECO:0000313" key="4">
    <source>
        <dbReference type="EMBL" id="MEJ8850750.1"/>
    </source>
</evidence>
<keyword evidence="5" id="KW-1185">Reference proteome</keyword>
<evidence type="ECO:0000256" key="2">
    <source>
        <dbReference type="ARBA" id="ARBA00023002"/>
    </source>
</evidence>
<dbReference type="Gene3D" id="3.40.309.10">
    <property type="entry name" value="Aldehyde Dehydrogenase, Chain A, domain 2"/>
    <property type="match status" value="1"/>
</dbReference>
<reference evidence="4 5" key="1">
    <citation type="submission" date="2024-03" db="EMBL/GenBank/DDBJ databases">
        <title>Novel species of the genus Variovorax.</title>
        <authorList>
            <person name="Liu Q."/>
            <person name="Xin Y.-H."/>
        </authorList>
    </citation>
    <scope>NUCLEOTIDE SEQUENCE [LARGE SCALE GENOMIC DNA]</scope>
    <source>
        <strain evidence="4 5">KACC 18900</strain>
    </source>
</reference>
<dbReference type="EMBL" id="JBBKZT010000017">
    <property type="protein sequence ID" value="MEJ8850750.1"/>
    <property type="molecule type" value="Genomic_DNA"/>
</dbReference>
<protein>
    <submittedName>
        <fullName evidence="4">NAD-dependent succinate-semialdehyde dehydrogenase</fullName>
        <ecNumber evidence="4">1.2.1.-</ecNumber>
    </submittedName>
</protein>
<dbReference type="SUPFAM" id="SSF53720">
    <property type="entry name" value="ALDH-like"/>
    <property type="match status" value="1"/>
</dbReference>
<keyword evidence="2 4" id="KW-0560">Oxidoreductase</keyword>
<dbReference type="CDD" id="cd07103">
    <property type="entry name" value="ALDH_F5_SSADH_GabD"/>
    <property type="match status" value="1"/>
</dbReference>
<organism evidence="4 5">
    <name type="scientific">Variovorax rhizosphaerae</name>
    <dbReference type="NCBI Taxonomy" id="1836200"/>
    <lineage>
        <taxon>Bacteria</taxon>
        <taxon>Pseudomonadati</taxon>
        <taxon>Pseudomonadota</taxon>
        <taxon>Betaproteobacteria</taxon>
        <taxon>Burkholderiales</taxon>
        <taxon>Comamonadaceae</taxon>
        <taxon>Variovorax</taxon>
    </lineage>
</organism>
<dbReference type="InterPro" id="IPR015590">
    <property type="entry name" value="Aldehyde_DH_dom"/>
</dbReference>
<comment type="caution">
    <text evidence="4">The sequence shown here is derived from an EMBL/GenBank/DDBJ whole genome shotgun (WGS) entry which is preliminary data.</text>
</comment>
<dbReference type="PANTHER" id="PTHR43353">
    <property type="entry name" value="SUCCINATE-SEMIALDEHYDE DEHYDROGENASE, MITOCHONDRIAL"/>
    <property type="match status" value="1"/>
</dbReference>
<feature type="domain" description="Aldehyde dehydrogenase" evidence="3">
    <location>
        <begin position="21"/>
        <end position="476"/>
    </location>
</feature>
<dbReference type="Proteomes" id="UP001385892">
    <property type="component" value="Unassembled WGS sequence"/>
</dbReference>
<evidence type="ECO:0000259" key="3">
    <source>
        <dbReference type="Pfam" id="PF00171"/>
    </source>
</evidence>
<dbReference type="InterPro" id="IPR016162">
    <property type="entry name" value="Ald_DH_N"/>
</dbReference>
<dbReference type="EC" id="1.2.1.-" evidence="4"/>
<accession>A0ABU8WT70</accession>